<protein>
    <submittedName>
        <fullName evidence="2">Uncharacterized protein</fullName>
    </submittedName>
</protein>
<feature type="compositionally biased region" description="Low complexity" evidence="1">
    <location>
        <begin position="140"/>
        <end position="150"/>
    </location>
</feature>
<name>A0A8H4UKX5_9HYPO</name>
<organism evidence="2 3">
    <name type="scientific">Fusarium zealandicum</name>
    <dbReference type="NCBI Taxonomy" id="1053134"/>
    <lineage>
        <taxon>Eukaryota</taxon>
        <taxon>Fungi</taxon>
        <taxon>Dikarya</taxon>
        <taxon>Ascomycota</taxon>
        <taxon>Pezizomycotina</taxon>
        <taxon>Sordariomycetes</taxon>
        <taxon>Hypocreomycetidae</taxon>
        <taxon>Hypocreales</taxon>
        <taxon>Nectriaceae</taxon>
        <taxon>Fusarium</taxon>
        <taxon>Fusarium staphyleae species complex</taxon>
    </lineage>
</organism>
<proteinExistence type="predicted"/>
<accession>A0A8H4UKX5</accession>
<feature type="compositionally biased region" description="Basic and acidic residues" evidence="1">
    <location>
        <begin position="205"/>
        <end position="232"/>
    </location>
</feature>
<sequence length="357" mass="40137">MPAVNLPTQGPLPAPKLPSPIRPANAEGPPPRPGFPAAPPPGRSGPANGPAPPKLPAVTFLPNPTGAPAMPPVRPQGMLPPPLGPIQGKPPAALASARKNVIVTTTTKDKEGVEAYHDSDRSSRGSFSDACFSEGESEGTRPSSISSGSRSSRRERGRSSARMHNDLPHNGVARDSRYGKREVEHERTSRQPSRSRARPLSPRHRREESSSPKREIRPSRRAEKPEWVSWKRDPSPRIIQQKRSVRLVSAPEARREIIADEVGRTEKRLERMRLDDSYHERQVWRDNDRFGHFDDDVQQRRGLKERLRGRQGDDRDICWRDGEAREYMRRRELSARVSIRPSPPQGGRYSYRAEYDC</sequence>
<keyword evidence="3" id="KW-1185">Reference proteome</keyword>
<dbReference type="AlphaFoldDB" id="A0A8H4UKX5"/>
<dbReference type="Proteomes" id="UP000635477">
    <property type="component" value="Unassembled WGS sequence"/>
</dbReference>
<feature type="region of interest" description="Disordered" evidence="1">
    <location>
        <begin position="336"/>
        <end position="357"/>
    </location>
</feature>
<feature type="compositionally biased region" description="Pro residues" evidence="1">
    <location>
        <begin position="10"/>
        <end position="21"/>
    </location>
</feature>
<dbReference type="OrthoDB" id="3440029at2759"/>
<evidence type="ECO:0000313" key="3">
    <source>
        <dbReference type="Proteomes" id="UP000635477"/>
    </source>
</evidence>
<comment type="caution">
    <text evidence="2">The sequence shown here is derived from an EMBL/GenBank/DDBJ whole genome shotgun (WGS) entry which is preliminary data.</text>
</comment>
<evidence type="ECO:0000256" key="1">
    <source>
        <dbReference type="SAM" id="MobiDB-lite"/>
    </source>
</evidence>
<evidence type="ECO:0000313" key="2">
    <source>
        <dbReference type="EMBL" id="KAF4978823.1"/>
    </source>
</evidence>
<feature type="compositionally biased region" description="Basic and acidic residues" evidence="1">
    <location>
        <begin position="107"/>
        <end position="123"/>
    </location>
</feature>
<reference evidence="2" key="2">
    <citation type="submission" date="2020-05" db="EMBL/GenBank/DDBJ databases">
        <authorList>
            <person name="Kim H.-S."/>
            <person name="Proctor R.H."/>
            <person name="Brown D.W."/>
        </authorList>
    </citation>
    <scope>NUCLEOTIDE SEQUENCE</scope>
    <source>
        <strain evidence="2">NRRL 22465</strain>
    </source>
</reference>
<feature type="compositionally biased region" description="Basic residues" evidence="1">
    <location>
        <begin position="193"/>
        <end position="204"/>
    </location>
</feature>
<feature type="region of interest" description="Disordered" evidence="1">
    <location>
        <begin position="1"/>
        <end position="232"/>
    </location>
</feature>
<dbReference type="EMBL" id="JABEYC010000338">
    <property type="protein sequence ID" value="KAF4978823.1"/>
    <property type="molecule type" value="Genomic_DNA"/>
</dbReference>
<reference evidence="2" key="1">
    <citation type="journal article" date="2020" name="BMC Genomics">
        <title>Correction to: Identification and distribution of gene clusters required for synthesis of sphingolipid metabolism inhibitors in diverse species of the filamentous fungus Fusarium.</title>
        <authorList>
            <person name="Kim H.S."/>
            <person name="Lohmar J.M."/>
            <person name="Busman M."/>
            <person name="Brown D.W."/>
            <person name="Naumann T.A."/>
            <person name="Divon H.H."/>
            <person name="Lysoe E."/>
            <person name="Uhlig S."/>
            <person name="Proctor R.H."/>
        </authorList>
    </citation>
    <scope>NUCLEOTIDE SEQUENCE</scope>
    <source>
        <strain evidence="2">NRRL 22465</strain>
    </source>
</reference>
<feature type="compositionally biased region" description="Pro residues" evidence="1">
    <location>
        <begin position="69"/>
        <end position="84"/>
    </location>
</feature>
<feature type="compositionally biased region" description="Basic and acidic residues" evidence="1">
    <location>
        <begin position="152"/>
        <end position="189"/>
    </location>
</feature>
<feature type="compositionally biased region" description="Pro residues" evidence="1">
    <location>
        <begin position="28"/>
        <end position="55"/>
    </location>
</feature>
<gene>
    <name evidence="2" type="ORF">FZEAL_4867</name>
</gene>